<dbReference type="AlphaFoldDB" id="A0A845DV64"/>
<sequence>MGKPIFFRPMTAQEKKGWNKGIYVGFYTYLIVLFINFSYETFASGSLFSAQTLFWSGIAAAFITELIYVFVQKRRHSQADHT</sequence>
<protein>
    <recommendedName>
        <fullName evidence="4">DUF485 domain-containing protein</fullName>
    </recommendedName>
</protein>
<organism evidence="2 3">
    <name type="scientific">Halobacillus litoralis</name>
    <dbReference type="NCBI Taxonomy" id="45668"/>
    <lineage>
        <taxon>Bacteria</taxon>
        <taxon>Bacillati</taxon>
        <taxon>Bacillota</taxon>
        <taxon>Bacilli</taxon>
        <taxon>Bacillales</taxon>
        <taxon>Bacillaceae</taxon>
        <taxon>Halobacillus</taxon>
    </lineage>
</organism>
<evidence type="ECO:0000313" key="2">
    <source>
        <dbReference type="EMBL" id="MYL20202.1"/>
    </source>
</evidence>
<name>A0A845DV64_9BACI</name>
<comment type="caution">
    <text evidence="2">The sequence shown here is derived from an EMBL/GenBank/DDBJ whole genome shotgun (WGS) entry which is preliminary data.</text>
</comment>
<keyword evidence="1" id="KW-0812">Transmembrane</keyword>
<evidence type="ECO:0008006" key="4">
    <source>
        <dbReference type="Google" id="ProtNLM"/>
    </source>
</evidence>
<keyword evidence="1" id="KW-1133">Transmembrane helix</keyword>
<evidence type="ECO:0000313" key="3">
    <source>
        <dbReference type="Proteomes" id="UP000460949"/>
    </source>
</evidence>
<gene>
    <name evidence="2" type="ORF">GLW04_09915</name>
</gene>
<dbReference type="RefSeq" id="WP_160836695.1">
    <property type="nucleotide sequence ID" value="NZ_WMET01000002.1"/>
</dbReference>
<proteinExistence type="predicted"/>
<dbReference type="EMBL" id="WMET01000002">
    <property type="protein sequence ID" value="MYL20202.1"/>
    <property type="molecule type" value="Genomic_DNA"/>
</dbReference>
<dbReference type="OrthoDB" id="2440798at2"/>
<accession>A0A845DV64</accession>
<keyword evidence="1" id="KW-0472">Membrane</keyword>
<feature type="transmembrane region" description="Helical" evidence="1">
    <location>
        <begin position="21"/>
        <end position="39"/>
    </location>
</feature>
<evidence type="ECO:0000256" key="1">
    <source>
        <dbReference type="SAM" id="Phobius"/>
    </source>
</evidence>
<dbReference type="Proteomes" id="UP000460949">
    <property type="component" value="Unassembled WGS sequence"/>
</dbReference>
<feature type="transmembrane region" description="Helical" evidence="1">
    <location>
        <begin position="51"/>
        <end position="71"/>
    </location>
</feature>
<reference evidence="2 3" key="1">
    <citation type="submission" date="2019-11" db="EMBL/GenBank/DDBJ databases">
        <title>Genome sequences of 17 halophilic strains isolated from different environments.</title>
        <authorList>
            <person name="Furrow R.E."/>
        </authorList>
    </citation>
    <scope>NUCLEOTIDE SEQUENCE [LARGE SCALE GENOMIC DNA]</scope>
    <source>
        <strain evidence="2 3">22511_23_Filter</strain>
    </source>
</reference>